<evidence type="ECO:0000256" key="2">
    <source>
        <dbReference type="ARBA" id="ARBA00009877"/>
    </source>
</evidence>
<evidence type="ECO:0000313" key="15">
    <source>
        <dbReference type="WBParaSite" id="ECPE_0001037401-mRNA-1"/>
    </source>
</evidence>
<name>A0A183ATQ7_9TREM</name>
<evidence type="ECO:0000256" key="6">
    <source>
        <dbReference type="ARBA" id="ARBA00022989"/>
    </source>
</evidence>
<sequence length="235" mass="26363">MRVSKEMREFMENQDVNPLKSMKLLIIQIPIFLSVFAGIRGMTSVPVPSMREGGLAWFTDLTVPDPFYALPLISMGSILLMFETGADMSTQAMTPTVRTIMRVFPCIGFFMVMNMPSALLWYWTVSNLISVSQAMLLRVPAVRAWFKLPEVNKPPPTLVKKRGFVEGFRETMTNSKLLAELESRERLDAKSWQKAGRAAIPRTYAYDPTKPPPIRTKGTVVGNPTVDRKVASGKS</sequence>
<dbReference type="PANTHER" id="PTHR12428:SF66">
    <property type="entry name" value="MITOCHONDRIAL INNER MEMBRANE PROTEIN OXA1L"/>
    <property type="match status" value="1"/>
</dbReference>
<evidence type="ECO:0000256" key="4">
    <source>
        <dbReference type="ARBA" id="ARBA00022792"/>
    </source>
</evidence>
<accession>A0A183ATQ7</accession>
<dbReference type="Pfam" id="PF02096">
    <property type="entry name" value="60KD_IMP"/>
    <property type="match status" value="1"/>
</dbReference>
<evidence type="ECO:0000313" key="13">
    <source>
        <dbReference type="EMBL" id="VDP86906.1"/>
    </source>
</evidence>
<keyword evidence="14" id="KW-1185">Reference proteome</keyword>
<evidence type="ECO:0000256" key="3">
    <source>
        <dbReference type="ARBA" id="ARBA00022692"/>
    </source>
</evidence>
<dbReference type="GO" id="GO:0032977">
    <property type="term" value="F:membrane insertase activity"/>
    <property type="evidence" value="ECO:0007669"/>
    <property type="project" value="InterPro"/>
</dbReference>
<feature type="region of interest" description="Disordered" evidence="10">
    <location>
        <begin position="207"/>
        <end position="235"/>
    </location>
</feature>
<keyword evidence="7" id="KW-0496">Mitochondrion</keyword>
<reference evidence="13 14" key="2">
    <citation type="submission" date="2018-11" db="EMBL/GenBank/DDBJ databases">
        <authorList>
            <consortium name="Pathogen Informatics"/>
        </authorList>
    </citation>
    <scope>NUCLEOTIDE SEQUENCE [LARGE SCALE GENOMIC DNA]</scope>
    <source>
        <strain evidence="13 14">Egypt</strain>
    </source>
</reference>
<dbReference type="InterPro" id="IPR001708">
    <property type="entry name" value="YidC/ALB3/OXA1/COX18"/>
</dbReference>
<dbReference type="AlphaFoldDB" id="A0A183ATQ7"/>
<feature type="transmembrane region" description="Helical" evidence="11">
    <location>
        <begin position="63"/>
        <end position="82"/>
    </location>
</feature>
<dbReference type="Proteomes" id="UP000272942">
    <property type="component" value="Unassembled WGS sequence"/>
</dbReference>
<keyword evidence="6 11" id="KW-1133">Transmembrane helix</keyword>
<evidence type="ECO:0000256" key="1">
    <source>
        <dbReference type="ARBA" id="ARBA00004448"/>
    </source>
</evidence>
<feature type="transmembrane region" description="Helical" evidence="11">
    <location>
        <begin position="103"/>
        <end position="123"/>
    </location>
</feature>
<evidence type="ECO:0000259" key="12">
    <source>
        <dbReference type="Pfam" id="PF02096"/>
    </source>
</evidence>
<dbReference type="OrthoDB" id="2148490at2759"/>
<comment type="subcellular location">
    <subcellularLocation>
        <location evidence="9">Membrane</location>
        <topology evidence="9">Multi-pass membrane protein</topology>
    </subcellularLocation>
    <subcellularLocation>
        <location evidence="1">Mitochondrion inner membrane</location>
        <topology evidence="1">Multi-pass membrane protein</topology>
    </subcellularLocation>
</comment>
<evidence type="ECO:0000256" key="11">
    <source>
        <dbReference type="SAM" id="Phobius"/>
    </source>
</evidence>
<feature type="compositionally biased region" description="Basic and acidic residues" evidence="10">
    <location>
        <begin position="226"/>
        <end position="235"/>
    </location>
</feature>
<dbReference type="InterPro" id="IPR028055">
    <property type="entry name" value="YidC/Oxa/ALB_C"/>
</dbReference>
<feature type="transmembrane region" description="Helical" evidence="11">
    <location>
        <begin position="21"/>
        <end position="43"/>
    </location>
</feature>
<dbReference type="CDD" id="cd20069">
    <property type="entry name" value="5TM_Oxa1-like"/>
    <property type="match status" value="1"/>
</dbReference>
<dbReference type="GO" id="GO:0005743">
    <property type="term" value="C:mitochondrial inner membrane"/>
    <property type="evidence" value="ECO:0007669"/>
    <property type="project" value="UniProtKB-SubCell"/>
</dbReference>
<dbReference type="EMBL" id="UZAN01048921">
    <property type="protein sequence ID" value="VDP86906.1"/>
    <property type="molecule type" value="Genomic_DNA"/>
</dbReference>
<protein>
    <submittedName>
        <fullName evidence="15">Mitochondrial inner membrane protein OXA1L</fullName>
    </submittedName>
</protein>
<feature type="domain" description="Membrane insertase YidC/Oxa/ALB C-terminal" evidence="12">
    <location>
        <begin position="2"/>
        <end position="137"/>
    </location>
</feature>
<dbReference type="WBParaSite" id="ECPE_0001037401-mRNA-1">
    <property type="protein sequence ID" value="ECPE_0001037401-mRNA-1"/>
    <property type="gene ID" value="ECPE_0001037401"/>
</dbReference>
<evidence type="ECO:0000256" key="8">
    <source>
        <dbReference type="ARBA" id="ARBA00023136"/>
    </source>
</evidence>
<keyword evidence="5" id="KW-0809">Transit peptide</keyword>
<evidence type="ECO:0000313" key="14">
    <source>
        <dbReference type="Proteomes" id="UP000272942"/>
    </source>
</evidence>
<keyword evidence="3 9" id="KW-0812">Transmembrane</keyword>
<evidence type="ECO:0000256" key="10">
    <source>
        <dbReference type="SAM" id="MobiDB-lite"/>
    </source>
</evidence>
<evidence type="ECO:0000256" key="7">
    <source>
        <dbReference type="ARBA" id="ARBA00023128"/>
    </source>
</evidence>
<dbReference type="GO" id="GO:0032979">
    <property type="term" value="P:protein insertion into mitochondrial inner membrane from matrix"/>
    <property type="evidence" value="ECO:0007669"/>
    <property type="project" value="TreeGrafter"/>
</dbReference>
<evidence type="ECO:0000256" key="5">
    <source>
        <dbReference type="ARBA" id="ARBA00022946"/>
    </source>
</evidence>
<reference evidence="15" key="1">
    <citation type="submission" date="2016-06" db="UniProtKB">
        <authorList>
            <consortium name="WormBaseParasite"/>
        </authorList>
    </citation>
    <scope>IDENTIFICATION</scope>
</reference>
<gene>
    <name evidence="13" type="ORF">ECPE_LOCUS10342</name>
</gene>
<comment type="similarity">
    <text evidence="2 9">Belongs to the OXA1/ALB3/YidC family.</text>
</comment>
<keyword evidence="8 11" id="KW-0472">Membrane</keyword>
<proteinExistence type="inferred from homology"/>
<dbReference type="PANTHER" id="PTHR12428">
    <property type="entry name" value="OXA1"/>
    <property type="match status" value="1"/>
</dbReference>
<evidence type="ECO:0000256" key="9">
    <source>
        <dbReference type="RuleBase" id="RU003945"/>
    </source>
</evidence>
<keyword evidence="4" id="KW-0999">Mitochondrion inner membrane</keyword>
<organism evidence="15">
    <name type="scientific">Echinostoma caproni</name>
    <dbReference type="NCBI Taxonomy" id="27848"/>
    <lineage>
        <taxon>Eukaryota</taxon>
        <taxon>Metazoa</taxon>
        <taxon>Spiralia</taxon>
        <taxon>Lophotrochozoa</taxon>
        <taxon>Platyhelminthes</taxon>
        <taxon>Trematoda</taxon>
        <taxon>Digenea</taxon>
        <taxon>Plagiorchiida</taxon>
        <taxon>Echinostomata</taxon>
        <taxon>Echinostomatoidea</taxon>
        <taxon>Echinostomatidae</taxon>
        <taxon>Echinostoma</taxon>
    </lineage>
</organism>